<organism evidence="3 4">
    <name type="scientific">Streptomyces boluensis</name>
    <dbReference type="NCBI Taxonomy" id="1775135"/>
    <lineage>
        <taxon>Bacteria</taxon>
        <taxon>Bacillati</taxon>
        <taxon>Actinomycetota</taxon>
        <taxon>Actinomycetes</taxon>
        <taxon>Kitasatosporales</taxon>
        <taxon>Streptomycetaceae</taxon>
        <taxon>Streptomyces</taxon>
    </lineage>
</organism>
<dbReference type="AlphaFoldDB" id="A0A964UQC9"/>
<feature type="transmembrane region" description="Helical" evidence="2">
    <location>
        <begin position="20"/>
        <end position="45"/>
    </location>
</feature>
<dbReference type="OrthoDB" id="4334759at2"/>
<keyword evidence="2" id="KW-0812">Transmembrane</keyword>
<comment type="caution">
    <text evidence="3">The sequence shown here is derived from an EMBL/GenBank/DDBJ whole genome shotgun (WGS) entry which is preliminary data.</text>
</comment>
<name>A0A964UQC9_9ACTN</name>
<evidence type="ECO:0000256" key="2">
    <source>
        <dbReference type="SAM" id="Phobius"/>
    </source>
</evidence>
<gene>
    <name evidence="3" type="ORF">GUY60_18295</name>
</gene>
<keyword evidence="2" id="KW-1133">Transmembrane helix</keyword>
<evidence type="ECO:0000256" key="1">
    <source>
        <dbReference type="SAM" id="MobiDB-lite"/>
    </source>
</evidence>
<protein>
    <submittedName>
        <fullName evidence="3">Uncharacterized protein</fullName>
    </submittedName>
</protein>
<evidence type="ECO:0000313" key="4">
    <source>
        <dbReference type="Proteomes" id="UP000598297"/>
    </source>
</evidence>
<dbReference type="Proteomes" id="UP000598297">
    <property type="component" value="Unassembled WGS sequence"/>
</dbReference>
<proteinExistence type="predicted"/>
<reference evidence="3" key="1">
    <citation type="submission" date="2020-01" db="EMBL/GenBank/DDBJ databases">
        <title>Whole-genome analyses of novel actinobacteria.</title>
        <authorList>
            <person name="Sahin N."/>
        </authorList>
    </citation>
    <scope>NUCLEOTIDE SEQUENCE</scope>
    <source>
        <strain evidence="3">YC537</strain>
    </source>
</reference>
<dbReference type="RefSeq" id="WP_161699135.1">
    <property type="nucleotide sequence ID" value="NZ_JAAAHS010000134.1"/>
</dbReference>
<accession>A0A964UQC9</accession>
<evidence type="ECO:0000313" key="3">
    <source>
        <dbReference type="EMBL" id="NBE53336.1"/>
    </source>
</evidence>
<feature type="compositionally biased region" description="Low complexity" evidence="1">
    <location>
        <begin position="58"/>
        <end position="88"/>
    </location>
</feature>
<keyword evidence="2" id="KW-0472">Membrane</keyword>
<feature type="region of interest" description="Disordered" evidence="1">
    <location>
        <begin position="53"/>
        <end position="100"/>
    </location>
</feature>
<dbReference type="EMBL" id="JAAAHS010000134">
    <property type="protein sequence ID" value="NBE53336.1"/>
    <property type="molecule type" value="Genomic_DNA"/>
</dbReference>
<keyword evidence="4" id="KW-1185">Reference proteome</keyword>
<sequence length="263" mass="27084">MGPGGPQGPFPPPPPPRNNNTAAIVISIVGVLVLGLVVVGGFILFGNVFDSGSDDSSDSSPGISAAPTSGSDSGADSGADSEPGTESPTPTPDPTESAFKAVSTGDCLPVWDTGHGGKTEIDWSSEQPPDSVSCKSDDALVQVTGVTGGCDSSAGEATWSYDSTSTGESTELCLRRVYHKGGCFLANQEGNKIVDMGPLTAVDCTAKKVPSAYNQVMHITGVYNTSKGTDASLCRRVTGDQTEYWSWTVDDGETLLCTMVYQG</sequence>